<comment type="caution">
    <text evidence="4">The sequence shown here is derived from an EMBL/GenBank/DDBJ whole genome shotgun (WGS) entry which is preliminary data.</text>
</comment>
<dbReference type="AlphaFoldDB" id="A0AAD7EK62"/>
<dbReference type="PROSITE" id="PS50033">
    <property type="entry name" value="UBX"/>
    <property type="match status" value="1"/>
</dbReference>
<organism evidence="4 5">
    <name type="scientific">Mycena albidolilacea</name>
    <dbReference type="NCBI Taxonomy" id="1033008"/>
    <lineage>
        <taxon>Eukaryota</taxon>
        <taxon>Fungi</taxon>
        <taxon>Dikarya</taxon>
        <taxon>Basidiomycota</taxon>
        <taxon>Agaricomycotina</taxon>
        <taxon>Agaricomycetes</taxon>
        <taxon>Agaricomycetidae</taxon>
        <taxon>Agaricales</taxon>
        <taxon>Marasmiineae</taxon>
        <taxon>Mycenaceae</taxon>
        <taxon>Mycena</taxon>
    </lineage>
</organism>
<feature type="region of interest" description="Disordered" evidence="1">
    <location>
        <begin position="108"/>
        <end position="158"/>
    </location>
</feature>
<dbReference type="GO" id="GO:0005634">
    <property type="term" value="C:nucleus"/>
    <property type="evidence" value="ECO:0007669"/>
    <property type="project" value="TreeGrafter"/>
</dbReference>
<dbReference type="GO" id="GO:0031468">
    <property type="term" value="P:nuclear membrane reassembly"/>
    <property type="evidence" value="ECO:0007669"/>
    <property type="project" value="TreeGrafter"/>
</dbReference>
<keyword evidence="5" id="KW-1185">Reference proteome</keyword>
<feature type="compositionally biased region" description="Low complexity" evidence="1">
    <location>
        <begin position="129"/>
        <end position="150"/>
    </location>
</feature>
<dbReference type="InterPro" id="IPR036241">
    <property type="entry name" value="NSFL1C_SEP_dom_sf"/>
</dbReference>
<dbReference type="Gene3D" id="3.30.420.210">
    <property type="entry name" value="SEP domain"/>
    <property type="match status" value="1"/>
</dbReference>
<dbReference type="GO" id="GO:0061025">
    <property type="term" value="P:membrane fusion"/>
    <property type="evidence" value="ECO:0007669"/>
    <property type="project" value="TreeGrafter"/>
</dbReference>
<dbReference type="GO" id="GO:0007030">
    <property type="term" value="P:Golgi organization"/>
    <property type="evidence" value="ECO:0007669"/>
    <property type="project" value="TreeGrafter"/>
</dbReference>
<dbReference type="GO" id="GO:0005829">
    <property type="term" value="C:cytosol"/>
    <property type="evidence" value="ECO:0007669"/>
    <property type="project" value="TreeGrafter"/>
</dbReference>
<feature type="domain" description="UBX" evidence="2">
    <location>
        <begin position="160"/>
        <end position="196"/>
    </location>
</feature>
<evidence type="ECO:0000259" key="3">
    <source>
        <dbReference type="PROSITE" id="PS51399"/>
    </source>
</evidence>
<proteinExistence type="predicted"/>
<dbReference type="InterPro" id="IPR001012">
    <property type="entry name" value="UBX_dom"/>
</dbReference>
<dbReference type="PANTHER" id="PTHR23333:SF20">
    <property type="entry name" value="NSFL1 COFACTOR P47"/>
    <property type="match status" value="1"/>
</dbReference>
<dbReference type="GO" id="GO:0043130">
    <property type="term" value="F:ubiquitin binding"/>
    <property type="evidence" value="ECO:0007669"/>
    <property type="project" value="TreeGrafter"/>
</dbReference>
<dbReference type="Proteomes" id="UP001218218">
    <property type="component" value="Unassembled WGS sequence"/>
</dbReference>
<dbReference type="Pfam" id="PF00789">
    <property type="entry name" value="UBX"/>
    <property type="match status" value="1"/>
</dbReference>
<sequence>MSGHNNSDGEHDEEGPLLFTEPYLLSEMKWHLGPDAGAEEAASSEEAPATGSGFFSGRGHKLGGEGGASAYVPGAREEVEYELVIRRLTFWHDGFTVEDGPLMRYDDPATEDDYVPSKPFSGTGNRLGAPASAPSVSGARAAPAPASSSATINPRFEVGTKQPTTSIQVRLADGTRLIERTNFTHTVGDLRGLIDA</sequence>
<feature type="compositionally biased region" description="Low complexity" evidence="1">
    <location>
        <begin position="39"/>
        <end position="53"/>
    </location>
</feature>
<dbReference type="Gene3D" id="3.10.20.90">
    <property type="entry name" value="Phosphatidylinositol 3-kinase Catalytic Subunit, Chain A, domain 1"/>
    <property type="match status" value="1"/>
</dbReference>
<evidence type="ECO:0008006" key="6">
    <source>
        <dbReference type="Google" id="ProtNLM"/>
    </source>
</evidence>
<dbReference type="GO" id="GO:0000045">
    <property type="term" value="P:autophagosome assembly"/>
    <property type="evidence" value="ECO:0007669"/>
    <property type="project" value="TreeGrafter"/>
</dbReference>
<dbReference type="SMART" id="SM00553">
    <property type="entry name" value="SEP"/>
    <property type="match status" value="1"/>
</dbReference>
<dbReference type="Pfam" id="PF08059">
    <property type="entry name" value="SEP"/>
    <property type="match status" value="1"/>
</dbReference>
<dbReference type="InterPro" id="IPR029071">
    <property type="entry name" value="Ubiquitin-like_domsf"/>
</dbReference>
<dbReference type="SUPFAM" id="SSF102848">
    <property type="entry name" value="NSFL1 (p97 ATPase) cofactor p47, SEP domain"/>
    <property type="match status" value="1"/>
</dbReference>
<evidence type="ECO:0000259" key="2">
    <source>
        <dbReference type="PROSITE" id="PS50033"/>
    </source>
</evidence>
<name>A0AAD7EK62_9AGAR</name>
<dbReference type="EMBL" id="JARIHO010000039">
    <property type="protein sequence ID" value="KAJ7328373.1"/>
    <property type="molecule type" value="Genomic_DNA"/>
</dbReference>
<dbReference type="SUPFAM" id="SSF54236">
    <property type="entry name" value="Ubiquitin-like"/>
    <property type="match status" value="1"/>
</dbReference>
<reference evidence="4" key="1">
    <citation type="submission" date="2023-03" db="EMBL/GenBank/DDBJ databases">
        <title>Massive genome expansion in bonnet fungi (Mycena s.s.) driven by repeated elements and novel gene families across ecological guilds.</title>
        <authorList>
            <consortium name="Lawrence Berkeley National Laboratory"/>
            <person name="Harder C.B."/>
            <person name="Miyauchi S."/>
            <person name="Viragh M."/>
            <person name="Kuo A."/>
            <person name="Thoen E."/>
            <person name="Andreopoulos B."/>
            <person name="Lu D."/>
            <person name="Skrede I."/>
            <person name="Drula E."/>
            <person name="Henrissat B."/>
            <person name="Morin E."/>
            <person name="Kohler A."/>
            <person name="Barry K."/>
            <person name="LaButti K."/>
            <person name="Morin E."/>
            <person name="Salamov A."/>
            <person name="Lipzen A."/>
            <person name="Mereny Z."/>
            <person name="Hegedus B."/>
            <person name="Baldrian P."/>
            <person name="Stursova M."/>
            <person name="Weitz H."/>
            <person name="Taylor A."/>
            <person name="Grigoriev I.V."/>
            <person name="Nagy L.G."/>
            <person name="Martin F."/>
            <person name="Kauserud H."/>
        </authorList>
    </citation>
    <scope>NUCLEOTIDE SEQUENCE</scope>
    <source>
        <strain evidence="4">CBHHK002</strain>
    </source>
</reference>
<dbReference type="PANTHER" id="PTHR23333">
    <property type="entry name" value="UBX DOMAIN CONTAINING PROTEIN"/>
    <property type="match status" value="1"/>
</dbReference>
<dbReference type="PROSITE" id="PS51399">
    <property type="entry name" value="SEP"/>
    <property type="match status" value="1"/>
</dbReference>
<protein>
    <recommendedName>
        <fullName evidence="6">SEP domain-containing protein</fullName>
    </recommendedName>
</protein>
<feature type="region of interest" description="Disordered" evidence="1">
    <location>
        <begin position="36"/>
        <end position="60"/>
    </location>
</feature>
<accession>A0AAD7EK62</accession>
<feature type="domain" description="SEP" evidence="3">
    <location>
        <begin position="83"/>
        <end position="110"/>
    </location>
</feature>
<dbReference type="GO" id="GO:0043161">
    <property type="term" value="P:proteasome-mediated ubiquitin-dependent protein catabolic process"/>
    <property type="evidence" value="ECO:0007669"/>
    <property type="project" value="TreeGrafter"/>
</dbReference>
<dbReference type="InterPro" id="IPR012989">
    <property type="entry name" value="SEP_domain"/>
</dbReference>
<gene>
    <name evidence="4" type="ORF">DFH08DRAFT_1023822</name>
</gene>
<evidence type="ECO:0000313" key="4">
    <source>
        <dbReference type="EMBL" id="KAJ7328373.1"/>
    </source>
</evidence>
<evidence type="ECO:0000256" key="1">
    <source>
        <dbReference type="SAM" id="MobiDB-lite"/>
    </source>
</evidence>
<evidence type="ECO:0000313" key="5">
    <source>
        <dbReference type="Proteomes" id="UP001218218"/>
    </source>
</evidence>